<gene>
    <name evidence="5" type="ORF">A2161_21250</name>
</gene>
<dbReference type="GO" id="GO:0009401">
    <property type="term" value="P:phosphoenolpyruvate-dependent sugar phosphotransferase system"/>
    <property type="evidence" value="ECO:0007669"/>
    <property type="project" value="UniProtKB-KW"/>
</dbReference>
<dbReference type="InterPro" id="IPR000032">
    <property type="entry name" value="HPr-like"/>
</dbReference>
<dbReference type="PROSITE" id="PS00589">
    <property type="entry name" value="PTS_HPR_SER"/>
    <property type="match status" value="1"/>
</dbReference>
<evidence type="ECO:0000256" key="1">
    <source>
        <dbReference type="ARBA" id="ARBA00004496"/>
    </source>
</evidence>
<dbReference type="NCBIfam" id="TIGR01003">
    <property type="entry name" value="PTS_HPr_family"/>
    <property type="match status" value="1"/>
</dbReference>
<keyword evidence="2" id="KW-0963">Cytoplasm</keyword>
<feature type="domain" description="HPr" evidence="4">
    <location>
        <begin position="1"/>
        <end position="81"/>
    </location>
</feature>
<evidence type="ECO:0000259" key="4">
    <source>
        <dbReference type="PROSITE" id="PS51350"/>
    </source>
</evidence>
<protein>
    <submittedName>
        <fullName evidence="5">Phosphocarrier protein HPr</fullName>
    </submittedName>
</protein>
<evidence type="ECO:0000256" key="3">
    <source>
        <dbReference type="ARBA" id="ARBA00022683"/>
    </source>
</evidence>
<dbReference type="Gene3D" id="3.30.1340.10">
    <property type="entry name" value="HPr-like"/>
    <property type="match status" value="1"/>
</dbReference>
<dbReference type="AlphaFoldDB" id="A0A1F7RVF3"/>
<feature type="non-terminal residue" evidence="5">
    <location>
        <position position="84"/>
    </location>
</feature>
<dbReference type="PANTHER" id="PTHR33705:SF2">
    <property type="entry name" value="PHOSPHOCARRIER PROTEIN NPR"/>
    <property type="match status" value="1"/>
</dbReference>
<sequence length="84" mass="9296">MQNFYGLHARAAAILVTKASKFKSRIEIEKDGQIVDGKSIMGILMLAAAKGTQITIRAEGSDESIAFEELSNLLSKDFEEEYKK</sequence>
<evidence type="ECO:0000313" key="5">
    <source>
        <dbReference type="EMBL" id="OGL45549.1"/>
    </source>
</evidence>
<dbReference type="Proteomes" id="UP000179266">
    <property type="component" value="Unassembled WGS sequence"/>
</dbReference>
<accession>A0A1F7RVF3</accession>
<dbReference type="SUPFAM" id="SSF55594">
    <property type="entry name" value="HPr-like"/>
    <property type="match status" value="1"/>
</dbReference>
<proteinExistence type="predicted"/>
<comment type="subcellular location">
    <subcellularLocation>
        <location evidence="1">Cytoplasm</location>
    </subcellularLocation>
</comment>
<dbReference type="PROSITE" id="PS00369">
    <property type="entry name" value="PTS_HPR_HIS"/>
    <property type="match status" value="1"/>
</dbReference>
<organism evidence="5 6">
    <name type="scientific">Candidatus Schekmanbacteria bacterium RBG_13_48_7</name>
    <dbReference type="NCBI Taxonomy" id="1817878"/>
    <lineage>
        <taxon>Bacteria</taxon>
        <taxon>Candidatus Schekmaniibacteriota</taxon>
    </lineage>
</organism>
<evidence type="ECO:0000313" key="6">
    <source>
        <dbReference type="Proteomes" id="UP000179266"/>
    </source>
</evidence>
<comment type="caution">
    <text evidence="5">The sequence shown here is derived from an EMBL/GenBank/DDBJ whole genome shotgun (WGS) entry which is preliminary data.</text>
</comment>
<name>A0A1F7RVF3_9BACT</name>
<dbReference type="CDD" id="cd00367">
    <property type="entry name" value="PTS-HPr_like"/>
    <property type="match status" value="1"/>
</dbReference>
<evidence type="ECO:0000256" key="2">
    <source>
        <dbReference type="ARBA" id="ARBA00022490"/>
    </source>
</evidence>
<dbReference type="EMBL" id="MGDD01000171">
    <property type="protein sequence ID" value="OGL45549.1"/>
    <property type="molecule type" value="Genomic_DNA"/>
</dbReference>
<dbReference type="GO" id="GO:0005737">
    <property type="term" value="C:cytoplasm"/>
    <property type="evidence" value="ECO:0007669"/>
    <property type="project" value="UniProtKB-SubCell"/>
</dbReference>
<dbReference type="InterPro" id="IPR050399">
    <property type="entry name" value="HPr"/>
</dbReference>
<dbReference type="PRINTS" id="PR00107">
    <property type="entry name" value="PHOSPHOCPHPR"/>
</dbReference>
<dbReference type="InterPro" id="IPR035895">
    <property type="entry name" value="HPr-like_sf"/>
</dbReference>
<dbReference type="PROSITE" id="PS51350">
    <property type="entry name" value="PTS_HPR_DOM"/>
    <property type="match status" value="1"/>
</dbReference>
<keyword evidence="3" id="KW-0598">Phosphotransferase system</keyword>
<dbReference type="Pfam" id="PF00381">
    <property type="entry name" value="PTS-HPr"/>
    <property type="match status" value="1"/>
</dbReference>
<dbReference type="PANTHER" id="PTHR33705">
    <property type="entry name" value="PHOSPHOCARRIER PROTEIN HPR"/>
    <property type="match status" value="1"/>
</dbReference>
<reference evidence="5 6" key="1">
    <citation type="journal article" date="2016" name="Nat. Commun.">
        <title>Thousands of microbial genomes shed light on interconnected biogeochemical processes in an aquifer system.</title>
        <authorList>
            <person name="Anantharaman K."/>
            <person name="Brown C.T."/>
            <person name="Hug L.A."/>
            <person name="Sharon I."/>
            <person name="Castelle C.J."/>
            <person name="Probst A.J."/>
            <person name="Thomas B.C."/>
            <person name="Singh A."/>
            <person name="Wilkins M.J."/>
            <person name="Karaoz U."/>
            <person name="Brodie E.L."/>
            <person name="Williams K.H."/>
            <person name="Hubbard S.S."/>
            <person name="Banfield J.F."/>
        </authorList>
    </citation>
    <scope>NUCLEOTIDE SEQUENCE [LARGE SCALE GENOMIC DNA]</scope>
</reference>
<dbReference type="InterPro" id="IPR002114">
    <property type="entry name" value="PTS_HPr_Ser_P_site"/>
</dbReference>
<dbReference type="InterPro" id="IPR001020">
    <property type="entry name" value="PTS_HPr_His_P_site"/>
</dbReference>